<feature type="region of interest" description="Disordered" evidence="1">
    <location>
        <begin position="22"/>
        <end position="214"/>
    </location>
</feature>
<feature type="compositionally biased region" description="Basic and acidic residues" evidence="1">
    <location>
        <begin position="52"/>
        <end position="91"/>
    </location>
</feature>
<evidence type="ECO:0000313" key="3">
    <source>
        <dbReference type="Proteomes" id="UP001163846"/>
    </source>
</evidence>
<reference evidence="2" key="1">
    <citation type="submission" date="2022-08" db="EMBL/GenBank/DDBJ databases">
        <authorList>
            <consortium name="DOE Joint Genome Institute"/>
            <person name="Min B."/>
            <person name="Riley R."/>
            <person name="Sierra-Patev S."/>
            <person name="Naranjo-Ortiz M."/>
            <person name="Looney B."/>
            <person name="Konkel Z."/>
            <person name="Slot J.C."/>
            <person name="Sakamoto Y."/>
            <person name="Steenwyk J.L."/>
            <person name="Rokas A."/>
            <person name="Carro J."/>
            <person name="Camarero S."/>
            <person name="Ferreira P."/>
            <person name="Molpeceres G."/>
            <person name="Ruiz-Duenas F.J."/>
            <person name="Serrano A."/>
            <person name="Henrissat B."/>
            <person name="Drula E."/>
            <person name="Hughes K.W."/>
            <person name="Mata J.L."/>
            <person name="Ishikawa N.K."/>
            <person name="Vargas-Isla R."/>
            <person name="Ushijima S."/>
            <person name="Smith C.A."/>
            <person name="Ahrendt S."/>
            <person name="Andreopoulos W."/>
            <person name="He G."/>
            <person name="Labutti K."/>
            <person name="Lipzen A."/>
            <person name="Ng V."/>
            <person name="Sandor L."/>
            <person name="Barry K."/>
            <person name="Martinez A.T."/>
            <person name="Xiao Y."/>
            <person name="Gibbons J.G."/>
            <person name="Terashima K."/>
            <person name="Hibbett D.S."/>
            <person name="Grigoriev I.V."/>
        </authorList>
    </citation>
    <scope>NUCLEOTIDE SEQUENCE</scope>
    <source>
        <strain evidence="2">TFB9207</strain>
    </source>
</reference>
<gene>
    <name evidence="2" type="ORF">F5878DRAFT_644590</name>
</gene>
<organism evidence="2 3">
    <name type="scientific">Lentinula raphanica</name>
    <dbReference type="NCBI Taxonomy" id="153919"/>
    <lineage>
        <taxon>Eukaryota</taxon>
        <taxon>Fungi</taxon>
        <taxon>Dikarya</taxon>
        <taxon>Basidiomycota</taxon>
        <taxon>Agaricomycotina</taxon>
        <taxon>Agaricomycetes</taxon>
        <taxon>Agaricomycetidae</taxon>
        <taxon>Agaricales</taxon>
        <taxon>Marasmiineae</taxon>
        <taxon>Omphalotaceae</taxon>
        <taxon>Lentinula</taxon>
    </lineage>
</organism>
<name>A0AA38P2I2_9AGAR</name>
<feature type="region of interest" description="Disordered" evidence="1">
    <location>
        <begin position="345"/>
        <end position="368"/>
    </location>
</feature>
<dbReference type="Proteomes" id="UP001163846">
    <property type="component" value="Unassembled WGS sequence"/>
</dbReference>
<feature type="compositionally biased region" description="Basic and acidic residues" evidence="1">
    <location>
        <begin position="205"/>
        <end position="214"/>
    </location>
</feature>
<sequence length="368" mass="41414">MSRPHPNVSTITTTTAIGREEELVIFLPRNQETPAERRRREAEADEAAFQEAQRRIEENRRRREEEEAEERKKEEAEAARKAEEERLQREAEEAEEEEHRRKVREGKKRKAEEAKASKAKRTKVADSGQGPSSEQLRAARLRRFSRTLNASTRASPTETLPEPGPSRVKSQNVGTGGDPSDDEYPGPDDSDDDSSDDDPEPSGDETPKEQEACERCRRLERVEACVPQKGKNTVACQPCHDNKQQCTWTGSVAVAAAPTRKSKPRKAKVPLPRRHETGSSRLSNLENDIQALKEGFVDMVQGQHELTELVRDSATTTDQRLQALERRFSNLEGTLVNLMRVALGVKEGEGEEQEKEAPKGSDSEEEEE</sequence>
<dbReference type="AlphaFoldDB" id="A0AA38P2I2"/>
<evidence type="ECO:0000256" key="1">
    <source>
        <dbReference type="SAM" id="MobiDB-lite"/>
    </source>
</evidence>
<evidence type="ECO:0008006" key="4">
    <source>
        <dbReference type="Google" id="ProtNLM"/>
    </source>
</evidence>
<feature type="compositionally biased region" description="Basic residues" evidence="1">
    <location>
        <begin position="260"/>
        <end position="272"/>
    </location>
</feature>
<feature type="compositionally biased region" description="Polar residues" evidence="1">
    <location>
        <begin position="146"/>
        <end position="158"/>
    </location>
</feature>
<evidence type="ECO:0000313" key="2">
    <source>
        <dbReference type="EMBL" id="KAJ3835118.1"/>
    </source>
</evidence>
<proteinExistence type="predicted"/>
<feature type="region of interest" description="Disordered" evidence="1">
    <location>
        <begin position="258"/>
        <end position="280"/>
    </location>
</feature>
<dbReference type="EMBL" id="MU806445">
    <property type="protein sequence ID" value="KAJ3835118.1"/>
    <property type="molecule type" value="Genomic_DNA"/>
</dbReference>
<comment type="caution">
    <text evidence="2">The sequence shown here is derived from an EMBL/GenBank/DDBJ whole genome shotgun (WGS) entry which is preliminary data.</text>
</comment>
<keyword evidence="3" id="KW-1185">Reference proteome</keyword>
<accession>A0AA38P2I2</accession>
<feature type="compositionally biased region" description="Acidic residues" evidence="1">
    <location>
        <begin position="179"/>
        <end position="203"/>
    </location>
</feature>
<protein>
    <recommendedName>
        <fullName evidence="4">Zn(2)-C6 fungal-type domain-containing protein</fullName>
    </recommendedName>
</protein>